<comment type="subcellular location">
    <subcellularLocation>
        <location evidence="1 5">Cytoplasm</location>
    </subcellularLocation>
</comment>
<dbReference type="GO" id="GO:0005737">
    <property type="term" value="C:cytoplasm"/>
    <property type="evidence" value="ECO:0007669"/>
    <property type="project" value="UniProtKB-SubCell"/>
</dbReference>
<dbReference type="InterPro" id="IPR036118">
    <property type="entry name" value="UreE_N_sf"/>
</dbReference>
<feature type="region of interest" description="Disordered" evidence="6">
    <location>
        <begin position="161"/>
        <end position="196"/>
    </location>
</feature>
<dbReference type="GO" id="GO:0006457">
    <property type="term" value="P:protein folding"/>
    <property type="evidence" value="ECO:0007669"/>
    <property type="project" value="InterPro"/>
</dbReference>
<accession>A0A6M3RPB0</accession>
<dbReference type="EMBL" id="MN660250">
    <property type="protein sequence ID" value="QJD20738.1"/>
    <property type="molecule type" value="Genomic_DNA"/>
</dbReference>
<protein>
    <recommendedName>
        <fullName evidence="5">Urease accessory protein UreE</fullName>
    </recommendedName>
</protein>
<keyword evidence="3 5" id="KW-0533">Nickel</keyword>
<dbReference type="GO" id="GO:0019627">
    <property type="term" value="P:urea metabolic process"/>
    <property type="evidence" value="ECO:0007669"/>
    <property type="project" value="InterPro"/>
</dbReference>
<dbReference type="HAMAP" id="MF_00822">
    <property type="entry name" value="UreE"/>
    <property type="match status" value="1"/>
</dbReference>
<dbReference type="InterPro" id="IPR012406">
    <property type="entry name" value="UreE"/>
</dbReference>
<comment type="function">
    <text evidence="5">Involved in urease metallocenter assembly. Binds nickel. Probably functions as a nickel donor during metallocenter assembly.</text>
</comment>
<name>A0A6M3RPB0_9BACT</name>
<comment type="similarity">
    <text evidence="5">Belongs to the UreE family.</text>
</comment>
<dbReference type="Gene3D" id="2.60.260.20">
    <property type="entry name" value="Urease metallochaperone UreE, N-terminal domain"/>
    <property type="match status" value="1"/>
</dbReference>
<dbReference type="AlphaFoldDB" id="A0A6M3RPB0"/>
<dbReference type="SUPFAM" id="SSF69287">
    <property type="entry name" value="Urease metallochaperone UreE, N-terminal domain"/>
    <property type="match status" value="1"/>
</dbReference>
<organism evidence="8">
    <name type="scientific">uncultured rumen bacterium</name>
    <dbReference type="NCBI Taxonomy" id="136703"/>
    <lineage>
        <taxon>Bacteria</taxon>
        <taxon>environmental samples</taxon>
    </lineage>
</organism>
<dbReference type="Pfam" id="PF05194">
    <property type="entry name" value="UreE_C"/>
    <property type="match status" value="1"/>
</dbReference>
<sequence length="196" mass="21920">MDLPRGFMPGHSGKGFDMGTFSRILGKKEDAAPGHEFSGSDTVSLTIDERRSSRLITETKDGTKCVILLERGLIVRGGTVLGDEDGSLLLVEAAPEEVSTVRANSPLELTRLAYHLGNRHVPLEITSDYLRYQHDHVLDDMVRGLGGTVAEEQATFEPENGAYSHHHHHDGDDHDHEHHHHHDDDDHEHHHHDHDD</sequence>
<dbReference type="InterPro" id="IPR007864">
    <property type="entry name" value="UreE_C_dom"/>
</dbReference>
<feature type="domain" description="UreE urease accessory N-terminal" evidence="7">
    <location>
        <begin position="24"/>
        <end position="89"/>
    </location>
</feature>
<keyword evidence="4 5" id="KW-0143">Chaperone</keyword>
<proteinExistence type="inferred from homology"/>
<feature type="compositionally biased region" description="Basic and acidic residues" evidence="6">
    <location>
        <begin position="169"/>
        <end position="196"/>
    </location>
</feature>
<dbReference type="CDD" id="cd00571">
    <property type="entry name" value="UreE"/>
    <property type="match status" value="1"/>
</dbReference>
<dbReference type="NCBIfam" id="NF009751">
    <property type="entry name" value="PRK13261.1-1"/>
    <property type="match status" value="1"/>
</dbReference>
<dbReference type="SUPFAM" id="SSF69737">
    <property type="entry name" value="Urease metallochaperone UreE, C-terminal domain"/>
    <property type="match status" value="1"/>
</dbReference>
<reference evidence="8" key="1">
    <citation type="submission" date="2019-11" db="EMBL/GenBank/DDBJ databases">
        <title>A novel urease gene cluster from rumen metagenome.</title>
        <authorList>
            <person name="Zhang X."/>
            <person name="Zhao S."/>
            <person name="Wang J."/>
        </authorList>
    </citation>
    <scope>NUCLEOTIDE SEQUENCE</scope>
</reference>
<dbReference type="GO" id="GO:0016151">
    <property type="term" value="F:nickel cation binding"/>
    <property type="evidence" value="ECO:0007669"/>
    <property type="project" value="UniProtKB-UniRule"/>
</dbReference>
<dbReference type="SMART" id="SM00988">
    <property type="entry name" value="UreE_N"/>
    <property type="match status" value="1"/>
</dbReference>
<evidence type="ECO:0000256" key="4">
    <source>
        <dbReference type="ARBA" id="ARBA00023186"/>
    </source>
</evidence>
<dbReference type="GO" id="GO:0051082">
    <property type="term" value="F:unfolded protein binding"/>
    <property type="evidence" value="ECO:0007669"/>
    <property type="project" value="UniProtKB-UniRule"/>
</dbReference>
<evidence type="ECO:0000256" key="2">
    <source>
        <dbReference type="ARBA" id="ARBA00022490"/>
    </source>
</evidence>
<evidence type="ECO:0000256" key="3">
    <source>
        <dbReference type="ARBA" id="ARBA00022596"/>
    </source>
</evidence>
<evidence type="ECO:0000256" key="5">
    <source>
        <dbReference type="HAMAP-Rule" id="MF_00822"/>
    </source>
</evidence>
<dbReference type="GO" id="GO:0065003">
    <property type="term" value="P:protein-containing complex assembly"/>
    <property type="evidence" value="ECO:0007669"/>
    <property type="project" value="InterPro"/>
</dbReference>
<evidence type="ECO:0000256" key="1">
    <source>
        <dbReference type="ARBA" id="ARBA00004496"/>
    </source>
</evidence>
<keyword evidence="2 5" id="KW-0963">Cytoplasm</keyword>
<gene>
    <name evidence="5 8" type="primary">ureE</name>
</gene>
<dbReference type="InterPro" id="IPR004029">
    <property type="entry name" value="UreE_N"/>
</dbReference>
<dbReference type="Gene3D" id="3.30.70.790">
    <property type="entry name" value="UreE, C-terminal domain"/>
    <property type="match status" value="1"/>
</dbReference>
<evidence type="ECO:0000313" key="8">
    <source>
        <dbReference type="EMBL" id="QJD20738.1"/>
    </source>
</evidence>
<dbReference type="Pfam" id="PF02814">
    <property type="entry name" value="UreE_N"/>
    <property type="match status" value="1"/>
</dbReference>
<evidence type="ECO:0000259" key="7">
    <source>
        <dbReference type="SMART" id="SM00988"/>
    </source>
</evidence>
<evidence type="ECO:0000256" key="6">
    <source>
        <dbReference type="SAM" id="MobiDB-lite"/>
    </source>
</evidence>